<protein>
    <recommendedName>
        <fullName evidence="3">Adenylyl-sulfate kinase</fullName>
    </recommendedName>
</protein>
<keyword evidence="2" id="KW-1185">Reference proteome</keyword>
<name>A0ABV5NH42_9ACTN</name>
<dbReference type="RefSeq" id="WP_379482906.1">
    <property type="nucleotide sequence ID" value="NZ_JBHMCF010000008.1"/>
</dbReference>
<dbReference type="Gene3D" id="3.40.50.300">
    <property type="entry name" value="P-loop containing nucleotide triphosphate hydrolases"/>
    <property type="match status" value="2"/>
</dbReference>
<accession>A0ABV5NH42</accession>
<evidence type="ECO:0008006" key="3">
    <source>
        <dbReference type="Google" id="ProtNLM"/>
    </source>
</evidence>
<dbReference type="SUPFAM" id="SSF52540">
    <property type="entry name" value="P-loop containing nucleoside triphosphate hydrolases"/>
    <property type="match status" value="2"/>
</dbReference>
<comment type="caution">
    <text evidence="1">The sequence shown here is derived from an EMBL/GenBank/DDBJ whole genome shotgun (WGS) entry which is preliminary data.</text>
</comment>
<dbReference type="EMBL" id="JBHMCF010000008">
    <property type="protein sequence ID" value="MFB9469619.1"/>
    <property type="molecule type" value="Genomic_DNA"/>
</dbReference>
<evidence type="ECO:0000313" key="1">
    <source>
        <dbReference type="EMBL" id="MFB9469619.1"/>
    </source>
</evidence>
<organism evidence="1 2">
    <name type="scientific">Nonomuraea salmonea</name>
    <dbReference type="NCBI Taxonomy" id="46181"/>
    <lineage>
        <taxon>Bacteria</taxon>
        <taxon>Bacillati</taxon>
        <taxon>Actinomycetota</taxon>
        <taxon>Actinomycetes</taxon>
        <taxon>Streptosporangiales</taxon>
        <taxon>Streptosporangiaceae</taxon>
        <taxon>Nonomuraea</taxon>
    </lineage>
</organism>
<reference evidence="1 2" key="1">
    <citation type="submission" date="2024-09" db="EMBL/GenBank/DDBJ databases">
        <authorList>
            <person name="Sun Q."/>
            <person name="Mori K."/>
        </authorList>
    </citation>
    <scope>NUCLEOTIDE SEQUENCE [LARGE SCALE GENOMIC DNA]</scope>
    <source>
        <strain evidence="1 2">JCM 3324</strain>
    </source>
</reference>
<sequence length="371" mass="39640">MNAVLWLSGPSGVGKSSAGWEICAQLGREGVRTAFVDADQISLIHPEPGENTHRLRARNLAALWDGFRAEGAECLVLAGFVDTPDEVREYPSVLPDVAFTVCRLRAPAEELRRRFLGRGWQPDLVEHAVAEAAAQDRTSYADLTLDTTGLTVQETARLIRERTGWPGATAPGPGRPVRAEPAPVPLLWFTGATAVGKSTVAYEVFRHVVRTGTRTAYVDLKQIAMLRPASGDGHRLKARNLAALWAGYRAAGATYLIVCGEADTDETVRDYLGLLPGAQPTVCRLHASPATLRGRVLDRGRGGGPTIPGDELRGLDEHALHEAAARAAAEAARLDQAGAGDVRIDTDDRPVPDVVAGVLAHLGLTPENSRA</sequence>
<dbReference type="InterPro" id="IPR027417">
    <property type="entry name" value="P-loop_NTPase"/>
</dbReference>
<dbReference type="Proteomes" id="UP001589568">
    <property type="component" value="Unassembled WGS sequence"/>
</dbReference>
<gene>
    <name evidence="1" type="ORF">ACFFR3_08875</name>
</gene>
<evidence type="ECO:0000313" key="2">
    <source>
        <dbReference type="Proteomes" id="UP001589568"/>
    </source>
</evidence>
<proteinExistence type="predicted"/>